<feature type="domain" description="Amidohydrolase-related" evidence="2">
    <location>
        <begin position="340"/>
        <end position="394"/>
    </location>
</feature>
<dbReference type="Proteomes" id="UP000003586">
    <property type="component" value="Chromosome"/>
</dbReference>
<dbReference type="RefSeq" id="WP_008584279.1">
    <property type="nucleotide sequence ID" value="NZ_CP007035.1"/>
</dbReference>
<dbReference type="GO" id="GO:0016810">
    <property type="term" value="F:hydrolase activity, acting on carbon-nitrogen (but not peptide) bonds"/>
    <property type="evidence" value="ECO:0007669"/>
    <property type="project" value="InterPro"/>
</dbReference>
<dbReference type="PANTHER" id="PTHR43135">
    <property type="entry name" value="ALPHA-D-RIBOSE 1-METHYLPHOSPHONATE 5-TRIPHOSPHATE DIPHOSPHATASE"/>
    <property type="match status" value="1"/>
</dbReference>
<keyword evidence="4" id="KW-1185">Reference proteome</keyword>
<keyword evidence="1" id="KW-0732">Signal</keyword>
<dbReference type="eggNOG" id="COG1228">
    <property type="taxonomic scope" value="Bacteria"/>
</dbReference>
<evidence type="ECO:0000313" key="3">
    <source>
        <dbReference type="EMBL" id="AHF15331.1"/>
    </source>
</evidence>
<evidence type="ECO:0000313" key="4">
    <source>
        <dbReference type="Proteomes" id="UP000003586"/>
    </source>
</evidence>
<dbReference type="STRING" id="929713.NIASO_09555"/>
<evidence type="ECO:0000256" key="1">
    <source>
        <dbReference type="SAM" id="SignalP"/>
    </source>
</evidence>
<evidence type="ECO:0000259" key="2">
    <source>
        <dbReference type="Pfam" id="PF01979"/>
    </source>
</evidence>
<dbReference type="Gene3D" id="2.30.40.10">
    <property type="entry name" value="Urease, subunit C, domain 1"/>
    <property type="match status" value="1"/>
</dbReference>
<dbReference type="PANTHER" id="PTHR43135:SF3">
    <property type="entry name" value="ALPHA-D-RIBOSE 1-METHYLPHOSPHONATE 5-TRIPHOSPHATE DIPHOSPHATASE"/>
    <property type="match status" value="1"/>
</dbReference>
<accession>W0F1X6</accession>
<reference evidence="3 4" key="1">
    <citation type="submission" date="2013-12" db="EMBL/GenBank/DDBJ databases">
        <authorList>
            <consortium name="DOE Joint Genome Institute"/>
            <person name="Eisen J."/>
            <person name="Huntemann M."/>
            <person name="Han J."/>
            <person name="Chen A."/>
            <person name="Kyrpides N."/>
            <person name="Mavromatis K."/>
            <person name="Markowitz V."/>
            <person name="Palaniappan K."/>
            <person name="Ivanova N."/>
            <person name="Schaumberg A."/>
            <person name="Pati A."/>
            <person name="Liolios K."/>
            <person name="Nordberg H.P."/>
            <person name="Cantor M.N."/>
            <person name="Hua S.X."/>
            <person name="Woyke T."/>
        </authorList>
    </citation>
    <scope>NUCLEOTIDE SEQUENCE [LARGE SCALE GENOMIC DNA]</scope>
    <source>
        <strain evidence="4">DSM 19437</strain>
    </source>
</reference>
<gene>
    <name evidence="3" type="ORF">NIASO_09555</name>
</gene>
<dbReference type="HOGENOM" id="CLU_046987_1_0_10"/>
<proteinExistence type="predicted"/>
<dbReference type="EMBL" id="CP007035">
    <property type="protein sequence ID" value="AHF15331.1"/>
    <property type="molecule type" value="Genomic_DNA"/>
</dbReference>
<dbReference type="InterPro" id="IPR032466">
    <property type="entry name" value="Metal_Hydrolase"/>
</dbReference>
<organism evidence="3 4">
    <name type="scientific">Niabella soli DSM 19437</name>
    <dbReference type="NCBI Taxonomy" id="929713"/>
    <lineage>
        <taxon>Bacteria</taxon>
        <taxon>Pseudomonadati</taxon>
        <taxon>Bacteroidota</taxon>
        <taxon>Chitinophagia</taxon>
        <taxon>Chitinophagales</taxon>
        <taxon>Chitinophagaceae</taxon>
        <taxon>Niabella</taxon>
    </lineage>
</organism>
<dbReference type="InterPro" id="IPR011059">
    <property type="entry name" value="Metal-dep_hydrolase_composite"/>
</dbReference>
<dbReference type="SUPFAM" id="SSF51556">
    <property type="entry name" value="Metallo-dependent hydrolases"/>
    <property type="match status" value="1"/>
</dbReference>
<sequence length="429" mass="46864">MKLVLYTLFFLSSLTAVAQDDIYPAKKQEGVIVINNGTIHTGKGAVIQKGTIVIRDGKIQKVSEQPETISGATVIDASGKNVYPGLILPSTDLGLREIGSGVRGSNDYYELGEYNTDVRAIVAYNTDSRIINTLRANGILLANVMPNGRFLAGSSSVVQLDAWTWEDALYKADNGMVLNLPELIKPLRSYGPAPATDPVKEGMKKIEALKSFFAEAKAYANAPSKQETNLKFEALRPLFEKKQKLFVTADISRQILMAIDLAKRFDINVVIVGGSDSYLLADLLKQNNIPVILNALHALPTLEDDAIDQPFKTPAILKKAGVLFALNDDFAEARYRNLAFLAGTASSYGLSKEEALQAITADAARILGIEERTGSIEAGKDANIIIASGDILDMDKSIVTDAFIQGRKINLANKQTQLYERYKEKYKLQ</sequence>
<dbReference type="OrthoDB" id="783596at2"/>
<protein>
    <submittedName>
        <fullName evidence="3">Amidohydrolase</fullName>
    </submittedName>
</protein>
<dbReference type="KEGG" id="nso:NIASO_09555"/>
<dbReference type="AlphaFoldDB" id="W0F1X6"/>
<keyword evidence="3" id="KW-0378">Hydrolase</keyword>
<dbReference type="Gene3D" id="3.20.20.140">
    <property type="entry name" value="Metal-dependent hydrolases"/>
    <property type="match status" value="1"/>
</dbReference>
<dbReference type="Pfam" id="PF01979">
    <property type="entry name" value="Amidohydro_1"/>
    <property type="match status" value="1"/>
</dbReference>
<dbReference type="SUPFAM" id="SSF51338">
    <property type="entry name" value="Composite domain of metallo-dependent hydrolases"/>
    <property type="match status" value="1"/>
</dbReference>
<feature type="signal peptide" evidence="1">
    <location>
        <begin position="1"/>
        <end position="18"/>
    </location>
</feature>
<dbReference type="InterPro" id="IPR051781">
    <property type="entry name" value="Metallo-dep_Hydrolase"/>
</dbReference>
<feature type="chain" id="PRO_5004788419" evidence="1">
    <location>
        <begin position="19"/>
        <end position="429"/>
    </location>
</feature>
<dbReference type="InterPro" id="IPR006680">
    <property type="entry name" value="Amidohydro-rel"/>
</dbReference>
<name>W0F1X6_9BACT</name>